<evidence type="ECO:0000313" key="3">
    <source>
        <dbReference type="Proteomes" id="UP000036908"/>
    </source>
</evidence>
<evidence type="ECO:0000313" key="2">
    <source>
        <dbReference type="EMBL" id="KOF03119.1"/>
    </source>
</evidence>
<accession>A0A0L8AL93</accession>
<gene>
    <name evidence="2" type="ORF">OB69_07240</name>
</gene>
<proteinExistence type="predicted"/>
<name>A0A0L8AL93_9BACT</name>
<keyword evidence="3" id="KW-1185">Reference proteome</keyword>
<feature type="signal peptide" evidence="1">
    <location>
        <begin position="1"/>
        <end position="21"/>
    </location>
</feature>
<dbReference type="PROSITE" id="PS51257">
    <property type="entry name" value="PROKAR_LIPOPROTEIN"/>
    <property type="match status" value="1"/>
</dbReference>
<dbReference type="EMBL" id="JSVA01000008">
    <property type="protein sequence ID" value="KOF03119.1"/>
    <property type="molecule type" value="Genomic_DNA"/>
</dbReference>
<evidence type="ECO:0000256" key="1">
    <source>
        <dbReference type="SAM" id="SignalP"/>
    </source>
</evidence>
<dbReference type="OrthoDB" id="979226at2"/>
<feature type="chain" id="PRO_5005580160" description="DUF4382 domain-containing protein" evidence="1">
    <location>
        <begin position="22"/>
        <end position="195"/>
    </location>
</feature>
<dbReference type="AlphaFoldDB" id="A0A0L8AL93"/>
<organism evidence="2 3">
    <name type="scientific">Roseivirga seohaensis subsp. aquiponti</name>
    <dbReference type="NCBI Taxonomy" id="1566026"/>
    <lineage>
        <taxon>Bacteria</taxon>
        <taxon>Pseudomonadati</taxon>
        <taxon>Bacteroidota</taxon>
        <taxon>Cytophagia</taxon>
        <taxon>Cytophagales</taxon>
        <taxon>Roseivirgaceae</taxon>
        <taxon>Roseivirga</taxon>
    </lineage>
</organism>
<dbReference type="PATRIC" id="fig|1566026.4.peg.3279"/>
<reference evidence="3" key="1">
    <citation type="submission" date="2014-11" db="EMBL/GenBank/DDBJ databases">
        <title>Genome sequencing of Roseivirga sp. D-25.</title>
        <authorList>
            <person name="Selvaratnam C."/>
            <person name="Thevarajoo S."/>
            <person name="Goh K.M."/>
            <person name="Eee R."/>
            <person name="Chan K.-G."/>
            <person name="Chong C.S."/>
        </authorList>
    </citation>
    <scope>NUCLEOTIDE SEQUENCE [LARGE SCALE GENOMIC DNA]</scope>
    <source>
        <strain evidence="3">D-25</strain>
    </source>
</reference>
<keyword evidence="1" id="KW-0732">Signal</keyword>
<comment type="caution">
    <text evidence="2">The sequence shown here is derived from an EMBL/GenBank/DDBJ whole genome shotgun (WGS) entry which is preliminary data.</text>
</comment>
<sequence>MKKNVLLILLMATIISACGEAGIQSDISQVVETDPVTVTLDVPAVAIGQLINETPPVTVETGEINITSDEFDEYMDELQRFTINKIWYKVEGFNAGNEADLDVTLNIISGGNSTELLETTIVDAHLKTEDVLLFDKAAPGDVNPAAVSVIESALLNGTSFKIELVLVGKNVTFQTASDTFDFLFKFDVTARVQLD</sequence>
<dbReference type="Proteomes" id="UP000036908">
    <property type="component" value="Unassembled WGS sequence"/>
</dbReference>
<dbReference type="RefSeq" id="WP_053223040.1">
    <property type="nucleotide sequence ID" value="NZ_JSVA01000008.1"/>
</dbReference>
<evidence type="ECO:0008006" key="4">
    <source>
        <dbReference type="Google" id="ProtNLM"/>
    </source>
</evidence>
<protein>
    <recommendedName>
        <fullName evidence="4">DUF4382 domain-containing protein</fullName>
    </recommendedName>
</protein>